<accession>A0ABV8T5M7</accession>
<name>A0ABV8T5M7_9GAMM</name>
<dbReference type="PANTHER" id="PTHR32552:SF74">
    <property type="entry name" value="HYDROXAMATE SIDEROPHORE RECEPTOR FHUE"/>
    <property type="match status" value="1"/>
</dbReference>
<dbReference type="NCBIfam" id="TIGR01783">
    <property type="entry name" value="TonB-siderophor"/>
    <property type="match status" value="1"/>
</dbReference>
<dbReference type="Pfam" id="PF07715">
    <property type="entry name" value="Plug"/>
    <property type="match status" value="1"/>
</dbReference>
<keyword evidence="11 14" id="KW-0472">Membrane</keyword>
<evidence type="ECO:0000313" key="20">
    <source>
        <dbReference type="Proteomes" id="UP001595904"/>
    </source>
</evidence>
<feature type="domain" description="Secretin/TonB short N-terminal" evidence="18">
    <location>
        <begin position="54"/>
        <end position="105"/>
    </location>
</feature>
<keyword evidence="9" id="KW-0406">Ion transport</keyword>
<keyword evidence="5" id="KW-0410">Iron transport</keyword>
<comment type="caution">
    <text evidence="19">The sequence shown here is derived from an EMBL/GenBank/DDBJ whole genome shotgun (WGS) entry which is preliminary data.</text>
</comment>
<evidence type="ECO:0000256" key="7">
    <source>
        <dbReference type="ARBA" id="ARBA00022729"/>
    </source>
</evidence>
<dbReference type="SMART" id="SM00965">
    <property type="entry name" value="STN"/>
    <property type="match status" value="1"/>
</dbReference>
<evidence type="ECO:0000256" key="12">
    <source>
        <dbReference type="ARBA" id="ARBA00023170"/>
    </source>
</evidence>
<keyword evidence="8" id="KW-0408">Iron</keyword>
<dbReference type="SUPFAM" id="SSF56935">
    <property type="entry name" value="Porins"/>
    <property type="match status" value="1"/>
</dbReference>
<evidence type="ECO:0000256" key="2">
    <source>
        <dbReference type="ARBA" id="ARBA00009810"/>
    </source>
</evidence>
<keyword evidence="13 14" id="KW-0998">Cell outer membrane</keyword>
<keyword evidence="10 16" id="KW-0798">TonB box</keyword>
<evidence type="ECO:0000256" key="1">
    <source>
        <dbReference type="ARBA" id="ARBA00004571"/>
    </source>
</evidence>
<feature type="chain" id="PRO_5047381701" evidence="17">
    <location>
        <begin position="30"/>
        <end position="882"/>
    </location>
</feature>
<keyword evidence="7 17" id="KW-0732">Signal</keyword>
<dbReference type="Proteomes" id="UP001595904">
    <property type="component" value="Unassembled WGS sequence"/>
</dbReference>
<evidence type="ECO:0000256" key="3">
    <source>
        <dbReference type="ARBA" id="ARBA00022448"/>
    </source>
</evidence>
<evidence type="ECO:0000313" key="19">
    <source>
        <dbReference type="EMBL" id="MFC4313749.1"/>
    </source>
</evidence>
<protein>
    <submittedName>
        <fullName evidence="19">TonB-dependent siderophore receptor</fullName>
    </submittedName>
</protein>
<dbReference type="CDD" id="cd01347">
    <property type="entry name" value="ligand_gated_channel"/>
    <property type="match status" value="1"/>
</dbReference>
<feature type="short sequence motif" description="TonB C-terminal box" evidence="15">
    <location>
        <begin position="865"/>
        <end position="882"/>
    </location>
</feature>
<dbReference type="InterPro" id="IPR037066">
    <property type="entry name" value="Plug_dom_sf"/>
</dbReference>
<dbReference type="InterPro" id="IPR036942">
    <property type="entry name" value="Beta-barrel_TonB_sf"/>
</dbReference>
<dbReference type="EMBL" id="JBHSDU010000015">
    <property type="protein sequence ID" value="MFC4313749.1"/>
    <property type="molecule type" value="Genomic_DNA"/>
</dbReference>
<dbReference type="InterPro" id="IPR011662">
    <property type="entry name" value="Secretin/TonB_short_N"/>
</dbReference>
<evidence type="ECO:0000256" key="14">
    <source>
        <dbReference type="PROSITE-ProRule" id="PRU01360"/>
    </source>
</evidence>
<proteinExistence type="inferred from homology"/>
<keyword evidence="3 14" id="KW-0813">Transport</keyword>
<evidence type="ECO:0000256" key="11">
    <source>
        <dbReference type="ARBA" id="ARBA00023136"/>
    </source>
</evidence>
<reference evidence="20" key="1">
    <citation type="journal article" date="2019" name="Int. J. Syst. Evol. Microbiol.">
        <title>The Global Catalogue of Microorganisms (GCM) 10K type strain sequencing project: providing services to taxonomists for standard genome sequencing and annotation.</title>
        <authorList>
            <consortium name="The Broad Institute Genomics Platform"/>
            <consortium name="The Broad Institute Genome Sequencing Center for Infectious Disease"/>
            <person name="Wu L."/>
            <person name="Ma J."/>
        </authorList>
    </citation>
    <scope>NUCLEOTIDE SEQUENCE [LARGE SCALE GENOMIC DNA]</scope>
    <source>
        <strain evidence="20">CGMCC 1.10759</strain>
    </source>
</reference>
<dbReference type="Pfam" id="PF07660">
    <property type="entry name" value="STN"/>
    <property type="match status" value="1"/>
</dbReference>
<evidence type="ECO:0000256" key="10">
    <source>
        <dbReference type="ARBA" id="ARBA00023077"/>
    </source>
</evidence>
<feature type="signal peptide" evidence="17">
    <location>
        <begin position="1"/>
        <end position="29"/>
    </location>
</feature>
<dbReference type="PROSITE" id="PS01156">
    <property type="entry name" value="TONB_DEPENDENT_REC_2"/>
    <property type="match status" value="1"/>
</dbReference>
<evidence type="ECO:0000256" key="15">
    <source>
        <dbReference type="PROSITE-ProRule" id="PRU10144"/>
    </source>
</evidence>
<keyword evidence="6 14" id="KW-0812">Transmembrane</keyword>
<keyword evidence="4 14" id="KW-1134">Transmembrane beta strand</keyword>
<evidence type="ECO:0000256" key="6">
    <source>
        <dbReference type="ARBA" id="ARBA00022692"/>
    </source>
</evidence>
<dbReference type="InterPro" id="IPR000531">
    <property type="entry name" value="Beta-barrel_TonB"/>
</dbReference>
<organism evidence="19 20">
    <name type="scientific">Steroidobacter flavus</name>
    <dbReference type="NCBI Taxonomy" id="1842136"/>
    <lineage>
        <taxon>Bacteria</taxon>
        <taxon>Pseudomonadati</taxon>
        <taxon>Pseudomonadota</taxon>
        <taxon>Gammaproteobacteria</taxon>
        <taxon>Steroidobacterales</taxon>
        <taxon>Steroidobacteraceae</taxon>
        <taxon>Steroidobacter</taxon>
    </lineage>
</organism>
<evidence type="ECO:0000256" key="4">
    <source>
        <dbReference type="ARBA" id="ARBA00022452"/>
    </source>
</evidence>
<dbReference type="PANTHER" id="PTHR32552">
    <property type="entry name" value="FERRICHROME IRON RECEPTOR-RELATED"/>
    <property type="match status" value="1"/>
</dbReference>
<keyword evidence="20" id="KW-1185">Reference proteome</keyword>
<dbReference type="RefSeq" id="WP_380604346.1">
    <property type="nucleotide sequence ID" value="NZ_JBHSDU010000015.1"/>
</dbReference>
<evidence type="ECO:0000256" key="8">
    <source>
        <dbReference type="ARBA" id="ARBA00023004"/>
    </source>
</evidence>
<dbReference type="Pfam" id="PF00593">
    <property type="entry name" value="TonB_dep_Rec_b-barrel"/>
    <property type="match status" value="1"/>
</dbReference>
<dbReference type="Gene3D" id="2.40.170.20">
    <property type="entry name" value="TonB-dependent receptor, beta-barrel domain"/>
    <property type="match status" value="1"/>
</dbReference>
<evidence type="ECO:0000256" key="13">
    <source>
        <dbReference type="ARBA" id="ARBA00023237"/>
    </source>
</evidence>
<gene>
    <name evidence="19" type="ORF">ACFPN2_32040</name>
</gene>
<dbReference type="Gene3D" id="3.55.50.30">
    <property type="match status" value="1"/>
</dbReference>
<evidence type="ECO:0000256" key="16">
    <source>
        <dbReference type="RuleBase" id="RU003357"/>
    </source>
</evidence>
<evidence type="ECO:0000256" key="5">
    <source>
        <dbReference type="ARBA" id="ARBA00022496"/>
    </source>
</evidence>
<comment type="similarity">
    <text evidence="2 14 16">Belongs to the TonB-dependent receptor family.</text>
</comment>
<dbReference type="InterPro" id="IPR010917">
    <property type="entry name" value="TonB_rcpt_CS"/>
</dbReference>
<dbReference type="InterPro" id="IPR039426">
    <property type="entry name" value="TonB-dep_rcpt-like"/>
</dbReference>
<sequence>MFTGNLHAARGSRLAGLLLAITLPLSAMAAPVSVKVDPQPLGTALNVLAEQLGLQLVYDGALVANLKAPALSGKMEPAEALQRILTGSGLTYRFTSASAVTLEKSTAERSTRKLGPVRVEGVNTPVAGINGSTDLTATEGTGSYTSSALAIASKTPQSIKDTPQSVSVITQQQMQDQNLTDFTSMMNRAPGVSMIVGGNGPGEPTFYSRGFAIQRLLIDGGAPIDIGGASPDIGSATSEAYRLIPQIDMALYDHVEILRGADGLFNGYGDPGGVINLTRKRPLNHSQVIVEGLIGSWSNYRTMIDVSAPLGFDGKLRGRGVLVWQDQDYFYDLANSNKTLAYGVLETDITESTTLSAGFSITRQHSLPARNGLPRYQNGEDLGLARSTCLCFSWSREDMDTTEVFARLEQDLGEHWSLKLNLTDIDQQRSFKLGTVAGPVNPVTLAGPTMSAAMGDRASAQQSADLTLDGSVELFGHRQQLVAGMNYAKVDGGGYQNYADVLGNNVASPAVNVLDFHPESYLEPGSVPAFQRYPEYGTEQWGAYSNLRLTFWRPLHINLGLRYSHYEAQGTNQTLCRAAANCPGRNVGDVTRSTSIGYSTHNMSWPPGWSLSYDITDTLTAYGSYTDIYNEQSTYMDPSGSAIDPVTGSNFEGGLKWAPRDGRLNASLSIYRLKQEDFAWKLTGHPLTGTAPDGMHQCCYTTEADVTSLSQGADLEVSGELLPGWQLSAGYTYNKNEYKGRDVGTRAGQPLVSRLPRQLLKLWSSYQFQGGEWLQRLSLGLGVNAQTEGFYAGTVCVLYRTNAAGNVVCDTANGGQLPYSFTQGGYAVFAARAAYRIDSRWSAALNVDNLTDRTYYQTIGRSDAGNWYGEPRSFTLTLRGSF</sequence>
<dbReference type="InterPro" id="IPR012910">
    <property type="entry name" value="Plug_dom"/>
</dbReference>
<dbReference type="Gene3D" id="2.170.130.10">
    <property type="entry name" value="TonB-dependent receptor, plug domain"/>
    <property type="match status" value="1"/>
</dbReference>
<keyword evidence="12 19" id="KW-0675">Receptor</keyword>
<evidence type="ECO:0000259" key="18">
    <source>
        <dbReference type="SMART" id="SM00965"/>
    </source>
</evidence>
<dbReference type="PROSITE" id="PS52016">
    <property type="entry name" value="TONB_DEPENDENT_REC_3"/>
    <property type="match status" value="1"/>
</dbReference>
<evidence type="ECO:0000256" key="9">
    <source>
        <dbReference type="ARBA" id="ARBA00023065"/>
    </source>
</evidence>
<dbReference type="InterPro" id="IPR010105">
    <property type="entry name" value="TonB_sidphr_rcpt"/>
</dbReference>
<evidence type="ECO:0000256" key="17">
    <source>
        <dbReference type="SAM" id="SignalP"/>
    </source>
</evidence>
<comment type="subcellular location">
    <subcellularLocation>
        <location evidence="1 14">Cell outer membrane</location>
        <topology evidence="1 14">Multi-pass membrane protein</topology>
    </subcellularLocation>
</comment>